<proteinExistence type="predicted"/>
<dbReference type="AlphaFoldDB" id="A0A1J7IB03"/>
<evidence type="ECO:0000313" key="6">
    <source>
        <dbReference type="EMBL" id="OIW24638.1"/>
    </source>
</evidence>
<dbReference type="OrthoDB" id="61110at2759"/>
<feature type="compositionally biased region" description="Basic and acidic residues" evidence="4">
    <location>
        <begin position="78"/>
        <end position="88"/>
    </location>
</feature>
<gene>
    <name evidence="6" type="ORF">CONLIGDRAFT_554490</name>
</gene>
<protein>
    <submittedName>
        <fullName evidence="6">RCC1/BLIP-II protein</fullName>
    </submittedName>
</protein>
<dbReference type="PRINTS" id="PR00633">
    <property type="entry name" value="RCCNDNSATION"/>
</dbReference>
<sequence length="574" mass="61329">MAPRKAAATASKATAAAPKKAPAAAKSKKTKTAAAAAPKKAAAAKKTAAPKKAPAAATKAAPAKKTTAASSKKIPAVDSDKENAEATKPKANTKRKRAAEDEAAEESAEEEASPPPAKKARKIAEPKAKKAAPAHKERKPLKAINEPPTTVLDVYVFGAGENGELGLGADRFEGKRPKEVKRPRLNHNLKGKGVVQIGCGGMHVVALTKDNKLLTWGVNDNCALGRNTQWDGGLRDVDAEEEDDPEESGLNPLESTPMEVDTSEIEENTTFVQVVGSDSASFALTSEGKVYGWGTFRASDGILGFTEKIHEQPRPTLLPELKKIKQLATGTNHVLALDDKGKIFAWGDGAQNQLARKVFEREILQSLRPVGIGNLPLRGAKPVKITCGSYHSFVLDSQGRVFGWGLNQYGQVGHRYDPQDESTKVQLKPRLVEALADYKIKDIAGGEHHSVACTEDGKVLTFGRVEGHLLGLDEDVYNEDNTVYEEKNDQKLPHSLFKPIPLEDVPPVASVAVGVDTSFAVTTEGQVYSWGFSVGFQTGQGQTDDVEEPTLIDNTAIRGKKVIFAGSGGPYSVL</sequence>
<feature type="compositionally biased region" description="Low complexity" evidence="4">
    <location>
        <begin position="1"/>
        <end position="25"/>
    </location>
</feature>
<feature type="compositionally biased region" description="Acidic residues" evidence="4">
    <location>
        <begin position="238"/>
        <end position="247"/>
    </location>
</feature>
<feature type="region of interest" description="Disordered" evidence="4">
    <location>
        <begin position="238"/>
        <end position="258"/>
    </location>
</feature>
<feature type="repeat" description="RCC1" evidence="3">
    <location>
        <begin position="457"/>
        <end position="524"/>
    </location>
</feature>
<dbReference type="InterPro" id="IPR058923">
    <property type="entry name" value="RCC1-like_dom"/>
</dbReference>
<dbReference type="InParanoid" id="A0A1J7IB03"/>
<dbReference type="Proteomes" id="UP000182658">
    <property type="component" value="Unassembled WGS sequence"/>
</dbReference>
<dbReference type="PANTHER" id="PTHR45982">
    <property type="entry name" value="REGULATOR OF CHROMOSOME CONDENSATION"/>
    <property type="match status" value="1"/>
</dbReference>
<dbReference type="PROSITE" id="PS00626">
    <property type="entry name" value="RCC1_2"/>
    <property type="match status" value="1"/>
</dbReference>
<feature type="compositionally biased region" description="Low complexity" evidence="4">
    <location>
        <begin position="32"/>
        <end position="73"/>
    </location>
</feature>
<feature type="compositionally biased region" description="Basic residues" evidence="4">
    <location>
        <begin position="129"/>
        <end position="141"/>
    </location>
</feature>
<keyword evidence="1" id="KW-0344">Guanine-nucleotide releasing factor</keyword>
<evidence type="ECO:0000256" key="4">
    <source>
        <dbReference type="SAM" id="MobiDB-lite"/>
    </source>
</evidence>
<dbReference type="GO" id="GO:0005737">
    <property type="term" value="C:cytoplasm"/>
    <property type="evidence" value="ECO:0007669"/>
    <property type="project" value="TreeGrafter"/>
</dbReference>
<accession>A0A1J7IB03</accession>
<feature type="region of interest" description="Disordered" evidence="4">
    <location>
        <begin position="1"/>
        <end position="145"/>
    </location>
</feature>
<feature type="repeat" description="RCC1" evidence="3">
    <location>
        <begin position="341"/>
        <end position="398"/>
    </location>
</feature>
<dbReference type="PROSITE" id="PS00625">
    <property type="entry name" value="RCC1_1"/>
    <property type="match status" value="1"/>
</dbReference>
<dbReference type="InterPro" id="IPR051553">
    <property type="entry name" value="Ran_GTPase-activating"/>
</dbReference>
<evidence type="ECO:0000259" key="5">
    <source>
        <dbReference type="Pfam" id="PF25390"/>
    </source>
</evidence>
<keyword evidence="2" id="KW-0677">Repeat</keyword>
<feature type="compositionally biased region" description="Acidic residues" evidence="4">
    <location>
        <begin position="101"/>
        <end position="112"/>
    </location>
</feature>
<dbReference type="FunCoup" id="A0A1J7IB03">
    <property type="interactions" value="959"/>
</dbReference>
<feature type="non-terminal residue" evidence="6">
    <location>
        <position position="574"/>
    </location>
</feature>
<dbReference type="InterPro" id="IPR009091">
    <property type="entry name" value="RCC1/BLIP-II"/>
</dbReference>
<feature type="domain" description="RCC1-like" evidence="5">
    <location>
        <begin position="153"/>
        <end position="573"/>
    </location>
</feature>
<dbReference type="EMBL" id="KV875103">
    <property type="protein sequence ID" value="OIW24638.1"/>
    <property type="molecule type" value="Genomic_DNA"/>
</dbReference>
<dbReference type="InterPro" id="IPR000408">
    <property type="entry name" value="Reg_chr_condens"/>
</dbReference>
<dbReference type="STRING" id="1408157.A0A1J7IB03"/>
<feature type="repeat" description="RCC1" evidence="3">
    <location>
        <begin position="525"/>
        <end position="574"/>
    </location>
</feature>
<evidence type="ECO:0000256" key="1">
    <source>
        <dbReference type="ARBA" id="ARBA00022658"/>
    </source>
</evidence>
<keyword evidence="7" id="KW-1185">Reference proteome</keyword>
<feature type="repeat" description="RCC1" evidence="3">
    <location>
        <begin position="399"/>
        <end position="456"/>
    </location>
</feature>
<organism evidence="6 7">
    <name type="scientific">Coniochaeta ligniaria NRRL 30616</name>
    <dbReference type="NCBI Taxonomy" id="1408157"/>
    <lineage>
        <taxon>Eukaryota</taxon>
        <taxon>Fungi</taxon>
        <taxon>Dikarya</taxon>
        <taxon>Ascomycota</taxon>
        <taxon>Pezizomycotina</taxon>
        <taxon>Sordariomycetes</taxon>
        <taxon>Sordariomycetidae</taxon>
        <taxon>Coniochaetales</taxon>
        <taxon>Coniochaetaceae</taxon>
        <taxon>Coniochaeta</taxon>
    </lineage>
</organism>
<evidence type="ECO:0000256" key="2">
    <source>
        <dbReference type="ARBA" id="ARBA00022737"/>
    </source>
</evidence>
<evidence type="ECO:0000313" key="7">
    <source>
        <dbReference type="Proteomes" id="UP000182658"/>
    </source>
</evidence>
<dbReference type="GO" id="GO:0005085">
    <property type="term" value="F:guanyl-nucleotide exchange factor activity"/>
    <property type="evidence" value="ECO:0007669"/>
    <property type="project" value="TreeGrafter"/>
</dbReference>
<evidence type="ECO:0000256" key="3">
    <source>
        <dbReference type="PROSITE-ProRule" id="PRU00235"/>
    </source>
</evidence>
<reference evidence="6 7" key="1">
    <citation type="submission" date="2016-10" db="EMBL/GenBank/DDBJ databases">
        <title>Draft genome sequence of Coniochaeta ligniaria NRRL30616, a lignocellulolytic fungus for bioabatement of inhibitors in plant biomass hydrolysates.</title>
        <authorList>
            <consortium name="DOE Joint Genome Institute"/>
            <person name="Jimenez D.J."/>
            <person name="Hector R.E."/>
            <person name="Riley R."/>
            <person name="Sun H."/>
            <person name="Grigoriev I.V."/>
            <person name="Van Elsas J.D."/>
            <person name="Nichols N.N."/>
        </authorList>
    </citation>
    <scope>NUCLEOTIDE SEQUENCE [LARGE SCALE GENOMIC DNA]</scope>
    <source>
        <strain evidence="6 7">NRRL 30616</strain>
    </source>
</reference>
<feature type="repeat" description="RCC1" evidence="3">
    <location>
        <begin position="152"/>
        <end position="210"/>
    </location>
</feature>
<dbReference type="PROSITE" id="PS50012">
    <property type="entry name" value="RCC1_3"/>
    <property type="match status" value="6"/>
</dbReference>
<dbReference type="SUPFAM" id="SSF50985">
    <property type="entry name" value="RCC1/BLIP-II"/>
    <property type="match status" value="1"/>
</dbReference>
<name>A0A1J7IB03_9PEZI</name>
<dbReference type="Pfam" id="PF25390">
    <property type="entry name" value="WD40_RLD"/>
    <property type="match status" value="1"/>
</dbReference>
<dbReference type="Gene3D" id="2.130.10.30">
    <property type="entry name" value="Regulator of chromosome condensation 1/beta-lactamase-inhibitor protein II"/>
    <property type="match status" value="1"/>
</dbReference>
<feature type="repeat" description="RCC1" evidence="3">
    <location>
        <begin position="288"/>
        <end position="340"/>
    </location>
</feature>
<dbReference type="PANTHER" id="PTHR45982:SF1">
    <property type="entry name" value="REGULATOR OF CHROMOSOME CONDENSATION"/>
    <property type="match status" value="1"/>
</dbReference>